<accession>A0A401P686</accession>
<feature type="compositionally biased region" description="Polar residues" evidence="1">
    <location>
        <begin position="351"/>
        <end position="360"/>
    </location>
</feature>
<protein>
    <recommendedName>
        <fullName evidence="2">DUF4685 domain-containing protein</fullName>
    </recommendedName>
</protein>
<feature type="domain" description="DUF4685" evidence="2">
    <location>
        <begin position="303"/>
        <end position="421"/>
    </location>
</feature>
<feature type="region of interest" description="Disordered" evidence="1">
    <location>
        <begin position="862"/>
        <end position="884"/>
    </location>
</feature>
<feature type="region of interest" description="Disordered" evidence="1">
    <location>
        <begin position="722"/>
        <end position="779"/>
    </location>
</feature>
<proteinExistence type="predicted"/>
<feature type="compositionally biased region" description="Polar residues" evidence="1">
    <location>
        <begin position="958"/>
        <end position="972"/>
    </location>
</feature>
<keyword evidence="4" id="KW-1185">Reference proteome</keyword>
<evidence type="ECO:0000313" key="3">
    <source>
        <dbReference type="EMBL" id="GCB68590.1"/>
    </source>
</evidence>
<dbReference type="Pfam" id="PF15737">
    <property type="entry name" value="DUF4685"/>
    <property type="match status" value="1"/>
</dbReference>
<evidence type="ECO:0000313" key="4">
    <source>
        <dbReference type="Proteomes" id="UP000288216"/>
    </source>
</evidence>
<dbReference type="OrthoDB" id="10058001at2759"/>
<dbReference type="STRING" id="75743.A0A401P686"/>
<feature type="region of interest" description="Disordered" evidence="1">
    <location>
        <begin position="646"/>
        <end position="678"/>
    </location>
</feature>
<dbReference type="EMBL" id="BFAA01003120">
    <property type="protein sequence ID" value="GCB68590.1"/>
    <property type="molecule type" value="Genomic_DNA"/>
</dbReference>
<dbReference type="AlphaFoldDB" id="A0A401P686"/>
<feature type="compositionally biased region" description="Basic and acidic residues" evidence="1">
    <location>
        <begin position="337"/>
        <end position="350"/>
    </location>
</feature>
<name>A0A401P686_SCYTO</name>
<comment type="caution">
    <text evidence="3">The sequence shown here is derived from an EMBL/GenBank/DDBJ whole genome shotgun (WGS) entry which is preliminary data.</text>
</comment>
<evidence type="ECO:0000259" key="2">
    <source>
        <dbReference type="Pfam" id="PF15737"/>
    </source>
</evidence>
<sequence length="980" mass="106976">MPGPNVLALQPSQRLEKANTSAGRAANQQSENRGCPEPGKPGDSIPSGVGQRDRCQEGELPPCLQKRILRREKGPPEGGKSALGMYTTQGVLRGAAEMVNSENLPPQNSNAKNWSPPKGFWKVLGSESAMSRDKADPFNNQILQKETWNGNGPEHPNADYSNGSGPAQKLTRADSFDSSILRYGECTAENWNARKLSHLEGLWRTDSWESVSSNASLLSLTERVELNRSILKRTLRSAPLQPGSDVESLPQEKLAAPGCQFQPDLLDDILPGNTCIKQVCRAEQSDSDWDSGISLQESNRGMRVFVSSSQLPLSRRHEQAKRLLERARMKARASPLKADHSIRPIERSHLETSINDTSSPKKGPFSRDGFSSNLHNSGNLSDSSSGESLCRLRMKRSQSPSRVRFEDESTQEAEVRYQLRRKCGIEYSVRRGPRGLLPKPGLPAYGLPRKECLLKAGSGDASRPYCKNTQRQMAWRSGSNPVTSGERVTYRANNPQINTAICIDGKCSSCGSYIISDSKAGSCEPPSYKFPDVRIIPQDKEPPPDTALGLKTNLTVDAGDVGSFTPRAIPCWILPSEHRVRIEPIKETYIGDVTSIDDISVMDGGVVSVSCQDNVAERKGTQVSAPYYYAIVSGKIGRTTDSLEPNAKDIDCPRGSTGEDSVTFEPVSTAADCKSKSRRKIMEKGGDYAQQIHCQREGPIESRQELRSSADPKAVVSVCVSKDSHGANPSSGQVPEISYGHQPTPHSPTPVSDQNSRQSRESSTVHGPVIPQRKGQVKEIPPALHSQDRPSVLNSHLTDPQFIDETSCQQPLLKRPMINKANLTILPSAHQSGMPLTLRSQPVTHLDTCPSPQYRLVHLDPSDDGRPAVPETSSLQPLQPMPNDHSVALCASDIPAHCPSNPAIRLPRSTVTNGTGQSSGNCRSEVRVRNSQVANKLIKPNGRLSHSEHHDSIEATKNRNCPISASAETISSLEEEARKQ</sequence>
<feature type="region of interest" description="Disordered" evidence="1">
    <location>
        <begin position="145"/>
        <end position="170"/>
    </location>
</feature>
<organism evidence="3 4">
    <name type="scientific">Scyliorhinus torazame</name>
    <name type="common">Cloudy catshark</name>
    <name type="synonym">Catulus torazame</name>
    <dbReference type="NCBI Taxonomy" id="75743"/>
    <lineage>
        <taxon>Eukaryota</taxon>
        <taxon>Metazoa</taxon>
        <taxon>Chordata</taxon>
        <taxon>Craniata</taxon>
        <taxon>Vertebrata</taxon>
        <taxon>Chondrichthyes</taxon>
        <taxon>Elasmobranchii</taxon>
        <taxon>Galeomorphii</taxon>
        <taxon>Galeoidea</taxon>
        <taxon>Carcharhiniformes</taxon>
        <taxon>Scyliorhinidae</taxon>
        <taxon>Scyliorhinus</taxon>
    </lineage>
</organism>
<feature type="region of interest" description="Disordered" evidence="1">
    <location>
        <begin position="935"/>
        <end position="980"/>
    </location>
</feature>
<dbReference type="InterPro" id="IPR032756">
    <property type="entry name" value="DUF4685"/>
</dbReference>
<reference evidence="3 4" key="1">
    <citation type="journal article" date="2018" name="Nat. Ecol. Evol.">
        <title>Shark genomes provide insights into elasmobranch evolution and the origin of vertebrates.</title>
        <authorList>
            <person name="Hara Y"/>
            <person name="Yamaguchi K"/>
            <person name="Onimaru K"/>
            <person name="Kadota M"/>
            <person name="Koyanagi M"/>
            <person name="Keeley SD"/>
            <person name="Tatsumi K"/>
            <person name="Tanaka K"/>
            <person name="Motone F"/>
            <person name="Kageyama Y"/>
            <person name="Nozu R"/>
            <person name="Adachi N"/>
            <person name="Nishimura O"/>
            <person name="Nakagawa R"/>
            <person name="Tanegashima C"/>
            <person name="Kiyatake I"/>
            <person name="Matsumoto R"/>
            <person name="Murakumo K"/>
            <person name="Nishida K"/>
            <person name="Terakita A"/>
            <person name="Kuratani S"/>
            <person name="Sato K"/>
            <person name="Hyodo S Kuraku.S."/>
        </authorList>
    </citation>
    <scope>NUCLEOTIDE SEQUENCE [LARGE SCALE GENOMIC DNA]</scope>
</reference>
<feature type="compositionally biased region" description="Basic and acidic residues" evidence="1">
    <location>
        <begin position="945"/>
        <end position="957"/>
    </location>
</feature>
<feature type="compositionally biased region" description="Low complexity" evidence="1">
    <location>
        <begin position="369"/>
        <end position="389"/>
    </location>
</feature>
<dbReference type="Proteomes" id="UP000288216">
    <property type="component" value="Unassembled WGS sequence"/>
</dbReference>
<dbReference type="OMA" id="EDSANWA"/>
<feature type="region of interest" description="Disordered" evidence="1">
    <location>
        <begin position="331"/>
        <end position="407"/>
    </location>
</feature>
<feature type="region of interest" description="Disordered" evidence="1">
    <location>
        <begin position="1"/>
        <end position="84"/>
    </location>
</feature>
<feature type="compositionally biased region" description="Polar residues" evidence="1">
    <location>
        <begin position="10"/>
        <end position="32"/>
    </location>
</feature>
<gene>
    <name evidence="3" type="ORF">scyTo_0008250</name>
</gene>
<feature type="compositionally biased region" description="Polar residues" evidence="1">
    <location>
        <begin position="749"/>
        <end position="765"/>
    </location>
</feature>
<feature type="non-terminal residue" evidence="3">
    <location>
        <position position="980"/>
    </location>
</feature>
<evidence type="ECO:0000256" key="1">
    <source>
        <dbReference type="SAM" id="MobiDB-lite"/>
    </source>
</evidence>